<name>A0ABQ6X3H4_9EURO</name>
<dbReference type="EMBL" id="ML735687">
    <property type="protein sequence ID" value="KAE8423882.1"/>
    <property type="molecule type" value="Genomic_DNA"/>
</dbReference>
<reference evidence="1 2" key="1">
    <citation type="submission" date="2019-04" db="EMBL/GenBank/DDBJ databases">
        <authorList>
            <consortium name="DOE Joint Genome Institute"/>
            <person name="Mondo S."/>
            <person name="Kjaerbolling I."/>
            <person name="Vesth T."/>
            <person name="Frisvad J.C."/>
            <person name="Nybo J.L."/>
            <person name="Theobald S."/>
            <person name="Kildgaard S."/>
            <person name="Isbrandt T."/>
            <person name="Kuo A."/>
            <person name="Sato A."/>
            <person name="Lyhne E.K."/>
            <person name="Kogle M.E."/>
            <person name="Wiebenga A."/>
            <person name="Kun R.S."/>
            <person name="Lubbers R.J."/>
            <person name="Makela M.R."/>
            <person name="Barry K."/>
            <person name="Chovatia M."/>
            <person name="Clum A."/>
            <person name="Daum C."/>
            <person name="Haridas S."/>
            <person name="He G."/>
            <person name="LaButti K."/>
            <person name="Lipzen A."/>
            <person name="Riley R."/>
            <person name="Salamov A."/>
            <person name="Simmons B.A."/>
            <person name="Magnuson J.K."/>
            <person name="Henrissat B."/>
            <person name="Mortensen U.H."/>
            <person name="Larsen T.O."/>
            <person name="Devries R.P."/>
            <person name="Grigoriev I.V."/>
            <person name="Machida M."/>
            <person name="Baker S.E."/>
            <person name="Andersen M.R."/>
            <person name="Cantor M.N."/>
            <person name="Hua S.X."/>
        </authorList>
    </citation>
    <scope>NUCLEOTIDE SEQUENCE [LARGE SCALE GENOMIC DNA]</scope>
    <source>
        <strain evidence="1 2">CBS 117616</strain>
    </source>
</reference>
<organism evidence="1 2">
    <name type="scientific">Aspergillus pseudocaelatus</name>
    <dbReference type="NCBI Taxonomy" id="1825620"/>
    <lineage>
        <taxon>Eukaryota</taxon>
        <taxon>Fungi</taxon>
        <taxon>Dikarya</taxon>
        <taxon>Ascomycota</taxon>
        <taxon>Pezizomycotina</taxon>
        <taxon>Eurotiomycetes</taxon>
        <taxon>Eurotiomycetidae</taxon>
        <taxon>Eurotiales</taxon>
        <taxon>Aspergillaceae</taxon>
        <taxon>Aspergillus</taxon>
        <taxon>Aspergillus subgen. Circumdati</taxon>
    </lineage>
</organism>
<evidence type="ECO:0000313" key="1">
    <source>
        <dbReference type="EMBL" id="KAE8423882.1"/>
    </source>
</evidence>
<dbReference type="Proteomes" id="UP000325395">
    <property type="component" value="Unassembled WGS sequence"/>
</dbReference>
<sequence>MRSLRLVCFHSDRIFVFCDRGTLRDPAFGRVFFFCQRLCLYRILLPGRRCGFLGSV</sequence>
<keyword evidence="2" id="KW-1185">Reference proteome</keyword>
<gene>
    <name evidence="1" type="ORF">BDV36DRAFT_242311</name>
</gene>
<protein>
    <submittedName>
        <fullName evidence="1">Uncharacterized protein</fullName>
    </submittedName>
</protein>
<accession>A0ABQ6X3H4</accession>
<evidence type="ECO:0000313" key="2">
    <source>
        <dbReference type="Proteomes" id="UP000325395"/>
    </source>
</evidence>
<proteinExistence type="predicted"/>